<comment type="similarity">
    <text evidence="2">Belongs to the GST superfamily. Mu family.</text>
</comment>
<evidence type="ECO:0000256" key="3">
    <source>
        <dbReference type="ARBA" id="ARBA00012452"/>
    </source>
</evidence>
<dbReference type="GO" id="GO:0006749">
    <property type="term" value="P:glutathione metabolic process"/>
    <property type="evidence" value="ECO:0007669"/>
    <property type="project" value="TreeGrafter"/>
</dbReference>
<keyword evidence="4" id="KW-0808">Transferase</keyword>
<comment type="catalytic activity">
    <reaction evidence="5">
        <text>RX + glutathione = an S-substituted glutathione + a halide anion + H(+)</text>
        <dbReference type="Rhea" id="RHEA:16437"/>
        <dbReference type="ChEBI" id="CHEBI:15378"/>
        <dbReference type="ChEBI" id="CHEBI:16042"/>
        <dbReference type="ChEBI" id="CHEBI:17792"/>
        <dbReference type="ChEBI" id="CHEBI:57925"/>
        <dbReference type="ChEBI" id="CHEBI:90779"/>
        <dbReference type="EC" id="2.5.1.18"/>
    </reaction>
</comment>
<dbReference type="InterPro" id="IPR050213">
    <property type="entry name" value="GST_superfamily"/>
</dbReference>
<dbReference type="Pfam" id="PF14497">
    <property type="entry name" value="GST_C_3"/>
    <property type="match status" value="1"/>
</dbReference>
<dbReference type="GO" id="GO:0004364">
    <property type="term" value="F:glutathione transferase activity"/>
    <property type="evidence" value="ECO:0007669"/>
    <property type="project" value="UniProtKB-EC"/>
</dbReference>
<dbReference type="Gene3D" id="3.40.30.10">
    <property type="entry name" value="Glutaredoxin"/>
    <property type="match status" value="1"/>
</dbReference>
<dbReference type="InterPro" id="IPR004045">
    <property type="entry name" value="Glutathione_S-Trfase_N"/>
</dbReference>
<dbReference type="EC" id="2.5.1.18" evidence="3"/>
<dbReference type="EMBL" id="HBJA01121078">
    <property type="protein sequence ID" value="CAE0830400.1"/>
    <property type="molecule type" value="Transcribed_RNA"/>
</dbReference>
<evidence type="ECO:0000256" key="4">
    <source>
        <dbReference type="ARBA" id="ARBA00022679"/>
    </source>
</evidence>
<dbReference type="PROSITE" id="PS50405">
    <property type="entry name" value="GST_CTER"/>
    <property type="match status" value="1"/>
</dbReference>
<evidence type="ECO:0000313" key="8">
    <source>
        <dbReference type="EMBL" id="CAE0830400.1"/>
    </source>
</evidence>
<dbReference type="SUPFAM" id="SSF47616">
    <property type="entry name" value="GST C-terminal domain-like"/>
    <property type="match status" value="1"/>
</dbReference>
<feature type="domain" description="GST N-terminal" evidence="6">
    <location>
        <begin position="6"/>
        <end position="91"/>
    </location>
</feature>
<feature type="domain" description="GST C-terminal" evidence="7">
    <location>
        <begin position="91"/>
        <end position="230"/>
    </location>
</feature>
<gene>
    <name evidence="8" type="ORF">EGYM00163_LOCUS41680</name>
</gene>
<comment type="function">
    <text evidence="1">Conjugation of reduced glutathione to a wide number of exogenous and endogenous hydrophobic electrophiles.</text>
</comment>
<name>A0A7S4GAB4_9EUGL</name>
<dbReference type="InterPro" id="IPR010987">
    <property type="entry name" value="Glutathione-S-Trfase_C-like"/>
</dbReference>
<reference evidence="8" key="1">
    <citation type="submission" date="2021-01" db="EMBL/GenBank/DDBJ databases">
        <authorList>
            <person name="Corre E."/>
            <person name="Pelletier E."/>
            <person name="Niang G."/>
            <person name="Scheremetjew M."/>
            <person name="Finn R."/>
            <person name="Kale V."/>
            <person name="Holt S."/>
            <person name="Cochrane G."/>
            <person name="Meng A."/>
            <person name="Brown T."/>
            <person name="Cohen L."/>
        </authorList>
    </citation>
    <scope>NUCLEOTIDE SEQUENCE</scope>
    <source>
        <strain evidence="8">CCMP1594</strain>
    </source>
</reference>
<evidence type="ECO:0000256" key="2">
    <source>
        <dbReference type="ARBA" id="ARBA00005861"/>
    </source>
</evidence>
<accession>A0A7S4GAB4</accession>
<dbReference type="InterPro" id="IPR036249">
    <property type="entry name" value="Thioredoxin-like_sf"/>
</dbReference>
<evidence type="ECO:0000256" key="5">
    <source>
        <dbReference type="ARBA" id="ARBA00047960"/>
    </source>
</evidence>
<dbReference type="SUPFAM" id="SSF52833">
    <property type="entry name" value="Thioredoxin-like"/>
    <property type="match status" value="1"/>
</dbReference>
<protein>
    <recommendedName>
        <fullName evidence="3">glutathione transferase</fullName>
        <ecNumber evidence="3">2.5.1.18</ecNumber>
    </recommendedName>
</protein>
<proteinExistence type="inferred from homology"/>
<evidence type="ECO:0000259" key="7">
    <source>
        <dbReference type="PROSITE" id="PS50405"/>
    </source>
</evidence>
<dbReference type="PANTHER" id="PTHR11571:SF222">
    <property type="entry name" value="GLUTATHIONE TRANSFERASE"/>
    <property type="match status" value="1"/>
</dbReference>
<dbReference type="AlphaFoldDB" id="A0A7S4GAB4"/>
<dbReference type="PANTHER" id="PTHR11571">
    <property type="entry name" value="GLUTATHIONE S-TRANSFERASE"/>
    <property type="match status" value="1"/>
</dbReference>
<evidence type="ECO:0000256" key="1">
    <source>
        <dbReference type="ARBA" id="ARBA00003701"/>
    </source>
</evidence>
<organism evidence="8">
    <name type="scientific">Eutreptiella gymnastica</name>
    <dbReference type="NCBI Taxonomy" id="73025"/>
    <lineage>
        <taxon>Eukaryota</taxon>
        <taxon>Discoba</taxon>
        <taxon>Euglenozoa</taxon>
        <taxon>Euglenida</taxon>
        <taxon>Spirocuta</taxon>
        <taxon>Euglenophyceae</taxon>
        <taxon>Eutreptiales</taxon>
        <taxon>Eutreptiaceae</taxon>
        <taxon>Eutreptiella</taxon>
    </lineage>
</organism>
<dbReference type="InterPro" id="IPR036282">
    <property type="entry name" value="Glutathione-S-Trfase_C_sf"/>
</dbReference>
<dbReference type="Gene3D" id="1.20.1050.10">
    <property type="match status" value="1"/>
</dbReference>
<dbReference type="PROSITE" id="PS50404">
    <property type="entry name" value="GST_NTER"/>
    <property type="match status" value="1"/>
</dbReference>
<dbReference type="InterPro" id="IPR004046">
    <property type="entry name" value="GST_C"/>
</dbReference>
<sequence>MAENTTLPTLGYHKIRGLGAPLRMMFYYKSQSFTNVAYGADVMTTWFKSAKPQLKEKNACMNLPYILDGDVVVTQFNTCALYLGKKLGIDVEANFLHNHTVLDQVMDLRNDLMKIVYPPGITYGLVKTKDEFPAAAKNHLVRSATDNLAKLEGFCKGLFMCGPAPQSGDFHVFEMLNEHMSICKSIGEPNILEGYPKLSALYAAMLADPALTRYFESDFHTKYSQNNPLFCHFTGVGEDLEYGPTVEETISL</sequence>
<evidence type="ECO:0000259" key="6">
    <source>
        <dbReference type="PROSITE" id="PS50404"/>
    </source>
</evidence>